<keyword evidence="9" id="KW-1185">Reference proteome</keyword>
<dbReference type="InterPro" id="IPR042231">
    <property type="entry name" value="Cho/carn_acyl_trans_2"/>
</dbReference>
<dbReference type="WBParaSite" id="scaffold7956_cov267.g12569">
    <property type="protein sequence ID" value="scaffold7956_cov267.g12569"/>
    <property type="gene ID" value="scaffold7956_cov267.g12569"/>
</dbReference>
<accession>A0A915N8Z3</accession>
<evidence type="ECO:0000313" key="10">
    <source>
        <dbReference type="WBParaSite" id="scaffold7956_cov267.g12569"/>
    </source>
</evidence>
<proteinExistence type="inferred from homology"/>
<dbReference type="GO" id="GO:0045202">
    <property type="term" value="C:synapse"/>
    <property type="evidence" value="ECO:0007669"/>
    <property type="project" value="GOC"/>
</dbReference>
<evidence type="ECO:0000256" key="3">
    <source>
        <dbReference type="ARBA" id="ARBA00022979"/>
    </source>
</evidence>
<sequence length="320" mass="36598">MEMAKNRNIQNIIPIGGAGTGGRDGAAKFWEEMNKDQINQNSLEFARSSIFVLCLDDENIDKIDNNLNQMEIDGMQILYGFGPKYNGLNRWFDSTIQLIVSKNGCCGTCIEHSIAEGIVHIKMTEEAMRYANNNFDLLNKKQKEQKCENNKTIIEPKPLNSIKGWGVSPDGFMQLCMQLAHFRLHGYLVNSYESATMRRFRFGRVDNIRAATPEALNWKRKRILLKMAFDKQSLITRENLIGNGIDNHLCALDVLSREEFGLENLPEIFQDEMWKEMIRFPLSTSQVSTSPEFINCYLYYGPVVDDGYGCAYNIQPNSLM</sequence>
<dbReference type="PANTHER" id="PTHR22589">
    <property type="entry name" value="CARNITINE O-ACYLTRANSFERASE"/>
    <property type="match status" value="1"/>
</dbReference>
<dbReference type="GO" id="GO:0007274">
    <property type="term" value="P:neuromuscular synaptic transmission"/>
    <property type="evidence" value="ECO:0007669"/>
    <property type="project" value="TreeGrafter"/>
</dbReference>
<dbReference type="InterPro" id="IPR000542">
    <property type="entry name" value="Carn_acyl_trans"/>
</dbReference>
<dbReference type="Pfam" id="PF00755">
    <property type="entry name" value="Carn_acyltransf"/>
    <property type="match status" value="2"/>
</dbReference>
<dbReference type="Proteomes" id="UP000887561">
    <property type="component" value="Unplaced"/>
</dbReference>
<dbReference type="GO" id="GO:0004102">
    <property type="term" value="F:choline O-acetyltransferase activity"/>
    <property type="evidence" value="ECO:0007669"/>
    <property type="project" value="UniProtKB-EC"/>
</dbReference>
<evidence type="ECO:0000256" key="6">
    <source>
        <dbReference type="ARBA" id="ARBA00040495"/>
    </source>
</evidence>
<dbReference type="AlphaFoldDB" id="A0A915N8Z3"/>
<reference evidence="10" key="1">
    <citation type="submission" date="2022-11" db="UniProtKB">
        <authorList>
            <consortium name="WormBaseParasite"/>
        </authorList>
    </citation>
    <scope>IDENTIFICATION</scope>
</reference>
<dbReference type="GO" id="GO:0043005">
    <property type="term" value="C:neuron projection"/>
    <property type="evidence" value="ECO:0007669"/>
    <property type="project" value="TreeGrafter"/>
</dbReference>
<keyword evidence="3" id="KW-0530">Neurotransmitter biosynthesis</keyword>
<dbReference type="InterPro" id="IPR039551">
    <property type="entry name" value="Cho/carn_acyl_trans"/>
</dbReference>
<evidence type="ECO:0000256" key="5">
    <source>
        <dbReference type="ARBA" id="ARBA00039091"/>
    </source>
</evidence>
<comment type="similarity">
    <text evidence="1">Belongs to the carnitine/choline acetyltransferase family.</text>
</comment>
<evidence type="ECO:0000313" key="9">
    <source>
        <dbReference type="Proteomes" id="UP000887561"/>
    </source>
</evidence>
<feature type="domain" description="Choline/carnitine acyltransferase" evidence="8">
    <location>
        <begin position="8"/>
        <end position="146"/>
    </location>
</feature>
<evidence type="ECO:0000259" key="8">
    <source>
        <dbReference type="Pfam" id="PF00755"/>
    </source>
</evidence>
<dbReference type="Gene3D" id="3.30.559.10">
    <property type="entry name" value="Chloramphenicol acetyltransferase-like domain"/>
    <property type="match status" value="1"/>
</dbReference>
<evidence type="ECO:0000256" key="1">
    <source>
        <dbReference type="ARBA" id="ARBA00005232"/>
    </source>
</evidence>
<dbReference type="GO" id="GO:0008292">
    <property type="term" value="P:acetylcholine biosynthetic process"/>
    <property type="evidence" value="ECO:0007669"/>
    <property type="project" value="TreeGrafter"/>
</dbReference>
<organism evidence="9 10">
    <name type="scientific">Meloidogyne javanica</name>
    <name type="common">Root-knot nematode worm</name>
    <dbReference type="NCBI Taxonomy" id="6303"/>
    <lineage>
        <taxon>Eukaryota</taxon>
        <taxon>Metazoa</taxon>
        <taxon>Ecdysozoa</taxon>
        <taxon>Nematoda</taxon>
        <taxon>Chromadorea</taxon>
        <taxon>Rhabditida</taxon>
        <taxon>Tylenchina</taxon>
        <taxon>Tylenchomorpha</taxon>
        <taxon>Tylenchoidea</taxon>
        <taxon>Meloidogynidae</taxon>
        <taxon>Meloidogyninae</taxon>
        <taxon>Meloidogyne</taxon>
        <taxon>Meloidogyne incognita group</taxon>
    </lineage>
</organism>
<feature type="domain" description="Choline/carnitine acyltransferase" evidence="8">
    <location>
        <begin position="160"/>
        <end position="319"/>
    </location>
</feature>
<evidence type="ECO:0000256" key="7">
    <source>
        <dbReference type="PIRSR" id="PIRSR600542-1"/>
    </source>
</evidence>
<keyword evidence="2" id="KW-0808">Transferase</keyword>
<protein>
    <recommendedName>
        <fullName evidence="6">Choline O-acetyltransferase</fullName>
        <ecNumber evidence="5">2.3.1.6</ecNumber>
    </recommendedName>
</protein>
<name>A0A915N8Z3_MELJA</name>
<feature type="active site" description="Proton acceptor" evidence="7">
    <location>
        <position position="112"/>
    </location>
</feature>
<evidence type="ECO:0000256" key="2">
    <source>
        <dbReference type="ARBA" id="ARBA00022679"/>
    </source>
</evidence>
<evidence type="ECO:0000256" key="4">
    <source>
        <dbReference type="ARBA" id="ARBA00023315"/>
    </source>
</evidence>
<dbReference type="SUPFAM" id="SSF52777">
    <property type="entry name" value="CoA-dependent acyltransferases"/>
    <property type="match status" value="2"/>
</dbReference>
<keyword evidence="4" id="KW-0012">Acyltransferase</keyword>
<dbReference type="PANTHER" id="PTHR22589:SF14">
    <property type="entry name" value="CHOLINE O-ACETYLTRANSFERASE"/>
    <property type="match status" value="1"/>
</dbReference>
<dbReference type="InterPro" id="IPR023213">
    <property type="entry name" value="CAT-like_dom_sf"/>
</dbReference>
<dbReference type="GO" id="GO:0005737">
    <property type="term" value="C:cytoplasm"/>
    <property type="evidence" value="ECO:0007669"/>
    <property type="project" value="TreeGrafter"/>
</dbReference>
<dbReference type="EC" id="2.3.1.6" evidence="5"/>
<dbReference type="Gene3D" id="3.30.559.70">
    <property type="entry name" value="Choline/Carnitine o-acyltransferase, domain 2"/>
    <property type="match status" value="1"/>
</dbReference>